<name>A0A1H7FZG9_9NOCA</name>
<protein>
    <submittedName>
        <fullName evidence="1">Uncharacterized protein</fullName>
    </submittedName>
</protein>
<dbReference type="Proteomes" id="UP000198677">
    <property type="component" value="Unassembled WGS sequence"/>
</dbReference>
<proteinExistence type="predicted"/>
<gene>
    <name evidence="1" type="ORF">SAMN05444583_101269</name>
</gene>
<reference evidence="2" key="1">
    <citation type="submission" date="2016-10" db="EMBL/GenBank/DDBJ databases">
        <authorList>
            <person name="Varghese N."/>
            <person name="Submissions S."/>
        </authorList>
    </citation>
    <scope>NUCLEOTIDE SEQUENCE [LARGE SCALE GENOMIC DNA]</scope>
    <source>
        <strain evidence="2">DSM 44675</strain>
    </source>
</reference>
<sequence>MAPSRGRRQTRGVNTDLAPTVERFRALARSSPWRWSTLEFDLDRDDLEHAWIRRPDHLRVEDGDGRVHVTTGRNRPVAVAYSDSGGVPLARVWPADVEPGYDADGLVAVRPDDFAIDYDPPFHDDYFWVALLDPAELADGVDVLAVEAVSHHGRPTWQAHVRPTPEYDPRCTCCALLSGNGELDPDPWVPTADSVVRLDVQTGVCVSVRHLGSGWCGQEAEVRIRAVDEPMADDLFRRPRWFSGRRRR</sequence>
<evidence type="ECO:0000313" key="1">
    <source>
        <dbReference type="EMBL" id="SEK28815.1"/>
    </source>
</evidence>
<evidence type="ECO:0000313" key="2">
    <source>
        <dbReference type="Proteomes" id="UP000198677"/>
    </source>
</evidence>
<organism evidence="1 2">
    <name type="scientific">Rhodococcus maanshanensis</name>
    <dbReference type="NCBI Taxonomy" id="183556"/>
    <lineage>
        <taxon>Bacteria</taxon>
        <taxon>Bacillati</taxon>
        <taxon>Actinomycetota</taxon>
        <taxon>Actinomycetes</taxon>
        <taxon>Mycobacteriales</taxon>
        <taxon>Nocardiaceae</taxon>
        <taxon>Rhodococcus</taxon>
    </lineage>
</organism>
<dbReference type="AlphaFoldDB" id="A0A1H7FZG9"/>
<accession>A0A1H7FZG9</accession>
<dbReference type="EMBL" id="FOAW01000001">
    <property type="protein sequence ID" value="SEK28815.1"/>
    <property type="molecule type" value="Genomic_DNA"/>
</dbReference>
<keyword evidence="2" id="KW-1185">Reference proteome</keyword>